<feature type="binding site" evidence="4">
    <location>
        <begin position="201"/>
        <end position="204"/>
    </location>
    <ligand>
        <name>substrate</name>
    </ligand>
</feature>
<evidence type="ECO:0000256" key="3">
    <source>
        <dbReference type="ARBA" id="ARBA00023277"/>
    </source>
</evidence>
<dbReference type="CDD" id="cd05248">
    <property type="entry name" value="ADP_GME_SDR_e"/>
    <property type="match status" value="1"/>
</dbReference>
<dbReference type="Proteomes" id="UP001156664">
    <property type="component" value="Unassembled WGS sequence"/>
</dbReference>
<feature type="binding site" evidence="4">
    <location>
        <position position="54"/>
    </location>
    <ligand>
        <name>NADP(+)</name>
        <dbReference type="ChEBI" id="CHEBI:58349"/>
    </ligand>
</feature>
<evidence type="ECO:0000256" key="4">
    <source>
        <dbReference type="HAMAP-Rule" id="MF_01601"/>
    </source>
</evidence>
<dbReference type="Pfam" id="PF01370">
    <property type="entry name" value="Epimerase"/>
    <property type="match status" value="1"/>
</dbReference>
<feature type="binding site" evidence="4">
    <location>
        <position position="170"/>
    </location>
    <ligand>
        <name>NADP(+)</name>
        <dbReference type="ChEBI" id="CHEBI:58349"/>
    </ligand>
</feature>
<evidence type="ECO:0000256" key="2">
    <source>
        <dbReference type="ARBA" id="ARBA00023235"/>
    </source>
</evidence>
<dbReference type="Gene3D" id="3.40.50.720">
    <property type="entry name" value="NAD(P)-binding Rossmann-like Domain"/>
    <property type="match status" value="1"/>
</dbReference>
<keyword evidence="1 4" id="KW-0521">NADP</keyword>
<dbReference type="InterPro" id="IPR001509">
    <property type="entry name" value="Epimerase_deHydtase"/>
</dbReference>
<comment type="pathway">
    <text evidence="4">Nucleotide-sugar biosynthesis; ADP-L-glycero-beta-D-manno-heptose biosynthesis; ADP-L-glycero-beta-D-manno-heptose from D-glycero-beta-D-manno-heptose 7-phosphate: step 4/4.</text>
</comment>
<dbReference type="InterPro" id="IPR036291">
    <property type="entry name" value="NAD(P)-bd_dom_sf"/>
</dbReference>
<feature type="binding site" evidence="4">
    <location>
        <position position="39"/>
    </location>
    <ligand>
        <name>NADP(+)</name>
        <dbReference type="ChEBI" id="CHEBI:58349"/>
    </ligand>
</feature>
<evidence type="ECO:0000313" key="7">
    <source>
        <dbReference type="Proteomes" id="UP001156664"/>
    </source>
</evidence>
<dbReference type="PANTHER" id="PTHR43103">
    <property type="entry name" value="NUCLEOSIDE-DIPHOSPHATE-SUGAR EPIMERASE"/>
    <property type="match status" value="1"/>
</dbReference>
<keyword evidence="3 4" id="KW-0119">Carbohydrate metabolism</keyword>
<dbReference type="HAMAP" id="MF_01601">
    <property type="entry name" value="Heptose_epimerase"/>
    <property type="match status" value="1"/>
</dbReference>
<proteinExistence type="inferred from homology"/>
<dbReference type="EC" id="5.1.3.20" evidence="4"/>
<evidence type="ECO:0000313" key="6">
    <source>
        <dbReference type="EMBL" id="GLR26019.1"/>
    </source>
</evidence>
<feature type="binding site" evidence="4">
    <location>
        <position position="178"/>
    </location>
    <ligand>
        <name>NADP(+)</name>
        <dbReference type="ChEBI" id="CHEBI:58349"/>
    </ligand>
</feature>
<feature type="binding site" evidence="4">
    <location>
        <position position="294"/>
    </location>
    <ligand>
        <name>substrate</name>
    </ligand>
</feature>
<comment type="function">
    <text evidence="4">Catalyzes the interconversion between ADP-D-glycero-beta-D-manno-heptose and ADP-L-glycero-beta-D-manno-heptose via an epimerization at carbon 6 of the heptose.</text>
</comment>
<feature type="binding site" evidence="4">
    <location>
        <position position="187"/>
    </location>
    <ligand>
        <name>substrate</name>
    </ligand>
</feature>
<comment type="subunit">
    <text evidence="4">Homopentamer.</text>
</comment>
<reference evidence="7" key="1">
    <citation type="journal article" date="2019" name="Int. J. Syst. Evol. Microbiol.">
        <title>The Global Catalogue of Microorganisms (GCM) 10K type strain sequencing project: providing services to taxonomists for standard genome sequencing and annotation.</title>
        <authorList>
            <consortium name="The Broad Institute Genomics Platform"/>
            <consortium name="The Broad Institute Genome Sequencing Center for Infectious Disease"/>
            <person name="Wu L."/>
            <person name="Ma J."/>
        </authorList>
    </citation>
    <scope>NUCLEOTIDE SEQUENCE [LARGE SCALE GENOMIC DNA]</scope>
    <source>
        <strain evidence="7">NBRC 105857</strain>
    </source>
</reference>
<gene>
    <name evidence="4 6" type="primary">hldD</name>
    <name evidence="6" type="ORF">GCM10007875_11070</name>
</gene>
<feature type="domain" description="NAD-dependent epimerase/dehydratase" evidence="5">
    <location>
        <begin position="3"/>
        <end position="243"/>
    </location>
</feature>
<dbReference type="EMBL" id="BSOJ01000010">
    <property type="protein sequence ID" value="GLR26019.1"/>
    <property type="molecule type" value="Genomic_DNA"/>
</dbReference>
<feature type="binding site" evidence="4">
    <location>
        <position position="92"/>
    </location>
    <ligand>
        <name>NADP(+)</name>
        <dbReference type="ChEBI" id="CHEBI:58349"/>
    </ligand>
</feature>
<dbReference type="InterPro" id="IPR011912">
    <property type="entry name" value="Heptose_epim"/>
</dbReference>
<sequence length="334" mass="37397">MKVIVTGAAGFIGSNLVKALNNRGITDVVAVDNLTKGDKFLNLVDCEISDYLDKNEFLELIKNGAFSHADAIFHEGACSDTMEHNGNYMMANNFKYTQAVFDWAQKHHVHMLYASSAAVYGGSSEFVESREVEAPLNVYGYSKFLFDQVLRRQLQLGLTAPVHGFRYFNVYGDREQHKGRMASVAFHNFNQFNESGVVKLFGPYGGCEAGCQQRDFVSIEDVVKVNLHFLDHPEAPWGVYNLGTGRAQNFNDVALTTLNTLRRSRGDASLTLGEAVGQGHIQYIEFPEALKGKYQCFTQADLTRLRAAGYAGDFYSVEEGVQRYVERLIKKYTK</sequence>
<protein>
    <recommendedName>
        <fullName evidence="4">ADP-L-glycero-D-manno-heptose-6-epimerase</fullName>
        <ecNumber evidence="4">5.1.3.20</ecNumber>
    </recommendedName>
    <alternativeName>
        <fullName evidence="4">ADP-L-glycero-beta-D-manno-heptose-6-epimerase</fullName>
        <shortName evidence="4">ADP-glyceromanno-heptose 6-epimerase</shortName>
        <shortName evidence="4">ADP-hep 6-epimerase</shortName>
        <shortName evidence="4">AGME</shortName>
    </alternativeName>
</protein>
<feature type="binding site" evidence="4">
    <location>
        <begin position="75"/>
        <end position="79"/>
    </location>
    <ligand>
        <name>NADP(+)</name>
        <dbReference type="ChEBI" id="CHEBI:58349"/>
    </ligand>
</feature>
<accession>A0ABQ5YN70</accession>
<dbReference type="Gene3D" id="3.90.25.10">
    <property type="entry name" value="UDP-galactose 4-epimerase, domain 1"/>
    <property type="match status" value="1"/>
</dbReference>
<comment type="caution">
    <text evidence="6">The sequence shown here is derived from an EMBL/GenBank/DDBJ whole genome shotgun (WGS) entry which is preliminary data.</text>
</comment>
<comment type="domain">
    <text evidence="4">Contains a large N-terminal NADP-binding domain, and a smaller C-terminal substrate-binding domain.</text>
</comment>
<comment type="catalytic activity">
    <reaction evidence="4">
        <text>ADP-D-glycero-beta-D-manno-heptose = ADP-L-glycero-beta-D-manno-heptose</text>
        <dbReference type="Rhea" id="RHEA:17577"/>
        <dbReference type="ChEBI" id="CHEBI:59967"/>
        <dbReference type="ChEBI" id="CHEBI:61506"/>
        <dbReference type="EC" id="5.1.3.20"/>
    </reaction>
</comment>
<feature type="binding site" evidence="4">
    <location>
        <begin position="32"/>
        <end position="33"/>
    </location>
    <ligand>
        <name>NADP(+)</name>
        <dbReference type="ChEBI" id="CHEBI:58349"/>
    </ligand>
</feature>
<feature type="binding site" evidence="4">
    <location>
        <position position="169"/>
    </location>
    <ligand>
        <name>substrate</name>
    </ligand>
</feature>
<feature type="active site" description="Proton acceptor" evidence="4">
    <location>
        <position position="178"/>
    </location>
</feature>
<keyword evidence="7" id="KW-1185">Reference proteome</keyword>
<feature type="active site" description="Proton acceptor" evidence="4">
    <location>
        <position position="139"/>
    </location>
</feature>
<organism evidence="6 7">
    <name type="scientific">Limnobacter litoralis</name>
    <dbReference type="NCBI Taxonomy" id="481366"/>
    <lineage>
        <taxon>Bacteria</taxon>
        <taxon>Pseudomonadati</taxon>
        <taxon>Pseudomonadota</taxon>
        <taxon>Betaproteobacteria</taxon>
        <taxon>Burkholderiales</taxon>
        <taxon>Burkholderiaceae</taxon>
        <taxon>Limnobacter</taxon>
    </lineage>
</organism>
<evidence type="ECO:0000259" key="5">
    <source>
        <dbReference type="Pfam" id="PF01370"/>
    </source>
</evidence>
<name>A0ABQ5YN70_9BURK</name>
<feature type="binding site" evidence="4">
    <location>
        <position position="180"/>
    </location>
    <ligand>
        <name>substrate</name>
    </ligand>
</feature>
<feature type="binding site" evidence="4">
    <location>
        <position position="214"/>
    </location>
    <ligand>
        <name>substrate</name>
    </ligand>
</feature>
<dbReference type="PANTHER" id="PTHR43103:SF3">
    <property type="entry name" value="ADP-L-GLYCERO-D-MANNO-HEPTOSE-6-EPIMERASE"/>
    <property type="match status" value="1"/>
</dbReference>
<dbReference type="SUPFAM" id="SSF51735">
    <property type="entry name" value="NAD(P)-binding Rossmann-fold domains"/>
    <property type="match status" value="1"/>
</dbReference>
<comment type="cofactor">
    <cofactor evidence="4">
        <name>NADP(+)</name>
        <dbReference type="ChEBI" id="CHEBI:58349"/>
    </cofactor>
    <text evidence="4">Binds 1 NADP(+) per subunit.</text>
</comment>
<feature type="binding site" evidence="4">
    <location>
        <begin position="11"/>
        <end position="12"/>
    </location>
    <ligand>
        <name>NADP(+)</name>
        <dbReference type="ChEBI" id="CHEBI:58349"/>
    </ligand>
</feature>
<evidence type="ECO:0000256" key="1">
    <source>
        <dbReference type="ARBA" id="ARBA00022857"/>
    </source>
</evidence>
<comment type="similarity">
    <text evidence="4">Belongs to the NAD(P)-dependent epimerase/dehydratase family. HldD subfamily.</text>
</comment>
<dbReference type="RefSeq" id="WP_284280482.1">
    <property type="nucleotide sequence ID" value="NZ_BSOJ01000010.1"/>
</dbReference>
<keyword evidence="2 4" id="KW-0413">Isomerase</keyword>
<dbReference type="NCBIfam" id="TIGR02197">
    <property type="entry name" value="heptose_epim"/>
    <property type="match status" value="1"/>
</dbReference>
<feature type="binding site" evidence="4">
    <location>
        <position position="143"/>
    </location>
    <ligand>
        <name>NADP(+)</name>
        <dbReference type="ChEBI" id="CHEBI:58349"/>
    </ligand>
</feature>